<feature type="domain" description="CNA-B" evidence="7">
    <location>
        <begin position="1411"/>
        <end position="1494"/>
    </location>
</feature>
<keyword evidence="9" id="KW-0560">Oxidoreductase</keyword>
<protein>
    <submittedName>
        <fullName evidence="9">Alcohol dehydrogenase</fullName>
        <ecNumber evidence="9">1.1.1.1</ecNumber>
    </submittedName>
</protein>
<feature type="signal peptide" evidence="6">
    <location>
        <begin position="1"/>
        <end position="30"/>
    </location>
</feature>
<dbReference type="Pfam" id="PF05738">
    <property type="entry name" value="Cna_B"/>
    <property type="match status" value="12"/>
</dbReference>
<evidence type="ECO:0000259" key="8">
    <source>
        <dbReference type="Pfam" id="PF17802"/>
    </source>
</evidence>
<organism evidence="9 10">
    <name type="scientific">Pediococcus damnosus</name>
    <dbReference type="NCBI Taxonomy" id="51663"/>
    <lineage>
        <taxon>Bacteria</taxon>
        <taxon>Bacillati</taxon>
        <taxon>Bacillota</taxon>
        <taxon>Bacilli</taxon>
        <taxon>Lactobacillales</taxon>
        <taxon>Lactobacillaceae</taxon>
        <taxon>Pediococcus</taxon>
    </lineage>
</organism>
<dbReference type="Gene3D" id="2.60.40.1140">
    <property type="entry name" value="Collagen-binding surface protein Cna, B-type domain"/>
    <property type="match status" value="12"/>
</dbReference>
<dbReference type="CDD" id="cd00222">
    <property type="entry name" value="CollagenBindB"/>
    <property type="match status" value="12"/>
</dbReference>
<evidence type="ECO:0000256" key="6">
    <source>
        <dbReference type="SAM" id="SignalP"/>
    </source>
</evidence>
<feature type="compositionally biased region" description="Pro residues" evidence="4">
    <location>
        <begin position="1517"/>
        <end position="1527"/>
    </location>
</feature>
<feature type="region of interest" description="Disordered" evidence="4">
    <location>
        <begin position="290"/>
        <end position="313"/>
    </location>
</feature>
<keyword evidence="5" id="KW-0812">Transmembrane</keyword>
<feature type="domain" description="CNA-B" evidence="7">
    <location>
        <begin position="1051"/>
        <end position="1134"/>
    </location>
</feature>
<keyword evidence="2" id="KW-0964">Secreted</keyword>
<dbReference type="InterPro" id="IPR013783">
    <property type="entry name" value="Ig-like_fold"/>
</dbReference>
<dbReference type="Pfam" id="PF17802">
    <property type="entry name" value="SpaA"/>
    <property type="match status" value="1"/>
</dbReference>
<dbReference type="Gene3D" id="2.60.40.10">
    <property type="entry name" value="Immunoglobulins"/>
    <property type="match status" value="1"/>
</dbReference>
<feature type="domain" description="CNA-B" evidence="7">
    <location>
        <begin position="961"/>
        <end position="1044"/>
    </location>
</feature>
<dbReference type="PANTHER" id="PTHR36108">
    <property type="entry name" value="COLOSSIN-B-RELATED"/>
    <property type="match status" value="1"/>
</dbReference>
<accession>A0AAC9B2Z8</accession>
<proteinExistence type="inferred from homology"/>
<dbReference type="EC" id="1.1.1.1" evidence="9"/>
<feature type="domain" description="CNA-B" evidence="7">
    <location>
        <begin position="690"/>
        <end position="773"/>
    </location>
</feature>
<dbReference type="GO" id="GO:0004022">
    <property type="term" value="F:alcohol dehydrogenase (NAD+) activity"/>
    <property type="evidence" value="ECO:0007669"/>
    <property type="project" value="UniProtKB-EC"/>
</dbReference>
<sequence length="1590" mass="172720">MTNTIKRRFQAILMLVAMLMSIFTSFPSPSSMTSQKANAAGITVDGLGAGGAKITDSSGNNVTDETSLDNGTNYKVNYNWTIADNVTINVGDTATVTLPSTVTPQSDTTVPIKDEDGTQIGTVTIKAGEHTGTITFTQAFNSHGRKGTLSLNVIGTTNNGATNTGFINKNGWVDAPSEVDSIPTKLYWNLLLNRDGKNVNNVVLTDTLGSGQEYIAGSLKAQTGTYANGEFTATGDKDAKVTQDGNTLTIDLGNITTAISIVYNASVKVPNLNPDTGYTWSNKVSAAYTGSGTGTGDGNTSQRDVPWGGGGTAGGYDGSVTLNKTDSNTGKSLQGAEFSLTKDDDPKFEQNLTTDSNGTISVSKLASGSYKFTETAAPDGYKLDNTPIPFTIKEGSDTDLNQKLAVTNSATTSISGTKTWDDNNNASSKRPDSITVNLLKNDTKIDSKKVTAADKWKYSFTGLDKYVNKTGTEENKYKVTEDPVDGYTSAVAVNGTDITNTLNSADKTSVSGTKTWSDDNNANHTRPDSVTINLLKNGQQVDSKTITAADNWQYSFDNLDKNDSNGKEIPYTVSEDTVPNYTSKVDGNNITNTLSGTTSVSGTKTWADNNNADGARPDSITVDLFKNGTKVDSKQVTAADNWKYSFDGLDKYDADGKAFTYTVKEEDVPGYAGSQTNNDFTNTITGETEIAGNKTWNDNNNANNTRPDHITVDLSQNGTQIATKQVSAATNWQYDFSHLAKYDAQGNRILYAVSEEKVPGYTSKQDGDDFTNTVSGTTKVDGTKTWVDNNNADHTRPDSITVDLYKNGTKTDSKTVTAADNWKYSFSNLDEYDAQGNLNKYTVKEVPVTGYTTKQDGDNFTNTVADKTNISGTKTWMDGNNADHTRPDSVTVNLLKNGSKVDSKTVTAADNWQYSFKDLDKYDSTTGKDNSYTVTEDAVPGYTSKVDGDNITNTLTGTTSVSGTKTWADNNNADGARPDSIIVDLFKNGTKVDSKQVTAADNWKYSFDNLDKYDADGNLITYSVKEEAVPGYAGSQTNNDFTNTITGETEIAGNKTWNDSNNVNNTRPDHITVNLSQNGTQIATKQVSAATNWQYDFSHLAKYDAQGNRILYAVSEEKVPGYTSNQSGTNFTNTVSGTTAVSGEKTWLDNRNADHTRPDSITIDLYKNGTKVDSKQVTAADNWKYNFSNLEKYDDQGNSINYTVSEEKVPDYTGTQNGTNFTNTVSEPTAISGTKTWNDDNNADHTRPDSITIDLYKNGNKVDSKQVTAANDWKYSFSNLAKYDSQGNPNKFTVKEAPVTGYTSKQDGNDFTNTVTGETNISGTKTWKDDNNSDHTRPDSITIDLYKNDNKVDSKKVTAADDWKYSFSNLAKYDSNGKLNKYTVNEEKVSDYASKQDGNDFTNTVTGETNISGTKTWKDDNNSDHTRPDSITIDLYKNGNKIDSKKVTAADDWKYSFSNLAKYDSNGKLIAYTVKEEKVSGYTSKQAGNSFTNTLIPNTPNPNKPNKPNQHKTPKVPNKPNPKPPVKPKVQRVQHKTPHTKKNTTLAKKVKKAIKGVLPQTGSGRDVLLVVIGVVLLSGLAWFSRKRLSK</sequence>
<dbReference type="NCBIfam" id="TIGR01167">
    <property type="entry name" value="LPXTG_anchor"/>
    <property type="match status" value="1"/>
</dbReference>
<feature type="domain" description="CNA-B" evidence="7">
    <location>
        <begin position="780"/>
        <end position="863"/>
    </location>
</feature>
<evidence type="ECO:0000256" key="5">
    <source>
        <dbReference type="SAM" id="Phobius"/>
    </source>
</evidence>
<feature type="compositionally biased region" description="Low complexity" evidence="4">
    <location>
        <begin position="1213"/>
        <end position="1224"/>
    </location>
</feature>
<feature type="domain" description="CNA-B" evidence="7">
    <location>
        <begin position="414"/>
        <end position="501"/>
    </location>
</feature>
<dbReference type="PANTHER" id="PTHR36108:SF13">
    <property type="entry name" value="COLOSSIN-B-RELATED"/>
    <property type="match status" value="1"/>
</dbReference>
<name>A0AAC9B2Z8_9LACO</name>
<dbReference type="Proteomes" id="UP000076405">
    <property type="component" value="Chromosome"/>
</dbReference>
<evidence type="ECO:0000259" key="7">
    <source>
        <dbReference type="Pfam" id="PF05738"/>
    </source>
</evidence>
<feature type="domain" description="CNA-B" evidence="7">
    <location>
        <begin position="1141"/>
        <end position="1224"/>
    </location>
</feature>
<evidence type="ECO:0000313" key="10">
    <source>
        <dbReference type="Proteomes" id="UP000076405"/>
    </source>
</evidence>
<keyword evidence="5" id="KW-0472">Membrane</keyword>
<evidence type="ECO:0000256" key="2">
    <source>
        <dbReference type="ARBA" id="ARBA00022525"/>
    </source>
</evidence>
<comment type="similarity">
    <text evidence="1">Belongs to the serine-aspartate repeat-containing protein (SDr) family.</text>
</comment>
<dbReference type="EMBL" id="CP012275">
    <property type="protein sequence ID" value="AMV62978.1"/>
    <property type="molecule type" value="Genomic_DNA"/>
</dbReference>
<dbReference type="InterPro" id="IPR008454">
    <property type="entry name" value="Collagen-bd_Cna-like_B-typ_dom"/>
</dbReference>
<feature type="domain" description="CNA-B" evidence="7">
    <location>
        <begin position="1321"/>
        <end position="1404"/>
    </location>
</feature>
<dbReference type="InterPro" id="IPR008966">
    <property type="entry name" value="Adhesion_dom_sf"/>
</dbReference>
<evidence type="ECO:0000256" key="4">
    <source>
        <dbReference type="SAM" id="MobiDB-lite"/>
    </source>
</evidence>
<feature type="domain" description="CNA-B" evidence="7">
    <location>
        <begin position="600"/>
        <end position="683"/>
    </location>
</feature>
<evidence type="ECO:0000256" key="3">
    <source>
        <dbReference type="ARBA" id="ARBA00022729"/>
    </source>
</evidence>
<dbReference type="InterPro" id="IPR041033">
    <property type="entry name" value="SpaA_PFL_dom_1"/>
</dbReference>
<dbReference type="SUPFAM" id="SSF49401">
    <property type="entry name" value="Bacterial adhesins"/>
    <property type="match status" value="2"/>
</dbReference>
<keyword evidence="3 6" id="KW-0732">Signal</keyword>
<feature type="domain" description="SpaA-like prealbumin fold" evidence="8">
    <location>
        <begin position="318"/>
        <end position="399"/>
    </location>
</feature>
<feature type="compositionally biased region" description="Polar residues" evidence="4">
    <location>
        <begin position="1225"/>
        <end position="1240"/>
    </location>
</feature>
<feature type="domain" description="CNA-B" evidence="7">
    <location>
        <begin position="510"/>
        <end position="593"/>
    </location>
</feature>
<feature type="region of interest" description="Disordered" evidence="4">
    <location>
        <begin position="1211"/>
        <end position="1244"/>
    </location>
</feature>
<feature type="domain" description="CNA-B" evidence="7">
    <location>
        <begin position="870"/>
        <end position="954"/>
    </location>
</feature>
<feature type="chain" id="PRO_5041941052" evidence="6">
    <location>
        <begin position="31"/>
        <end position="1590"/>
    </location>
</feature>
<evidence type="ECO:0000313" key="9">
    <source>
        <dbReference type="EMBL" id="AMV62978.1"/>
    </source>
</evidence>
<evidence type="ECO:0000256" key="1">
    <source>
        <dbReference type="ARBA" id="ARBA00007257"/>
    </source>
</evidence>
<feature type="region of interest" description="Disordered" evidence="4">
    <location>
        <begin position="1484"/>
        <end position="1546"/>
    </location>
</feature>
<feature type="domain" description="CNA-B" evidence="7">
    <location>
        <begin position="1231"/>
        <end position="1314"/>
    </location>
</feature>
<dbReference type="SUPFAM" id="SSF49478">
    <property type="entry name" value="Cna protein B-type domain"/>
    <property type="match status" value="13"/>
</dbReference>
<feature type="compositionally biased region" description="Basic residues" evidence="4">
    <location>
        <begin position="1529"/>
        <end position="1546"/>
    </location>
</feature>
<gene>
    <name evidence="9" type="ORF">ADU70_1494</name>
</gene>
<keyword evidence="5" id="KW-1133">Transmembrane helix</keyword>
<reference evidence="9 10" key="1">
    <citation type="journal article" date="2016" name="PLoS ONE">
        <title>The Identification of Novel Diagnostic Marker Genes for the Detection of Beer Spoiling Pediococcus damnosus Strains Using the BlAst Diagnostic Gene findEr.</title>
        <authorList>
            <person name="Behr J."/>
            <person name="Geissler A.J."/>
            <person name="Schmid J."/>
            <person name="Zehe A."/>
            <person name="Vogel R.F."/>
        </authorList>
    </citation>
    <scope>NUCLEOTIDE SEQUENCE [LARGE SCALE GENOMIC DNA]</scope>
    <source>
        <strain evidence="9 10">TMW 2.1533</strain>
    </source>
</reference>
<feature type="transmembrane region" description="Helical" evidence="5">
    <location>
        <begin position="1567"/>
        <end position="1584"/>
    </location>
</feature>
<dbReference type="RefSeq" id="WP_056986007.1">
    <property type="nucleotide sequence ID" value="NZ_BAAAXI010000020.1"/>
</dbReference>